<organism evidence="2 3">
    <name type="scientific">Vibrio cincinnatiensis DSM 19608</name>
    <dbReference type="NCBI Taxonomy" id="1123491"/>
    <lineage>
        <taxon>Bacteria</taxon>
        <taxon>Pseudomonadati</taxon>
        <taxon>Pseudomonadota</taxon>
        <taxon>Gammaproteobacteria</taxon>
        <taxon>Vibrionales</taxon>
        <taxon>Vibrionaceae</taxon>
        <taxon>Vibrio</taxon>
    </lineage>
</organism>
<feature type="domain" description="PilZ" evidence="1">
    <location>
        <begin position="469"/>
        <end position="555"/>
    </location>
</feature>
<dbReference type="GeneID" id="70584299"/>
<gene>
    <name evidence="2" type="ORF">SAMN02745782_01224</name>
</gene>
<name>A0A1T4N4W4_VIBCI</name>
<dbReference type="SUPFAM" id="SSF141371">
    <property type="entry name" value="PilZ domain-like"/>
    <property type="match status" value="2"/>
</dbReference>
<dbReference type="Proteomes" id="UP000190834">
    <property type="component" value="Unassembled WGS sequence"/>
</dbReference>
<dbReference type="Gene3D" id="2.40.10.220">
    <property type="entry name" value="predicted glycosyltransferase like domains"/>
    <property type="match status" value="1"/>
</dbReference>
<evidence type="ECO:0000259" key="1">
    <source>
        <dbReference type="Pfam" id="PF07238"/>
    </source>
</evidence>
<sequence length="781" mass="89563">MQQSDILSFAEQLIPVYHSPDFEYLLSQITDAQPPSIKLLVKMELNRVMAPCSKIIDLRGRVQGECREYDLDGRKHWLDDVAFNAYHKGTKKFGGYTEGVWESLYNTHNNFRVMKQRGELSSAKPPPSTHRAFQVEAINLGYDLKRQENRLKLATQVKITLNDQLLHGISVDLSASGGKFKVPAAFSYKLGQVIRVQFSELEKTLTIPGISEAVEYRILAIDDSYDNDAVKFLRTLKLTETPLIENIITTVLASNSQKARHDNQDKIIRARTRGYEHTYLKHTCNLPLFFSGNDLKLVLLTEHNQSIWQYWHDERNQQMLGSVFNRSRMTLLTQPGIADSGNVLYSFKHDHQDKTLFFSMMMPEAQPDHRKLFWHIGARKKSWKVFQLSMFELSDKERQELALHAKELADHSSQLTHCGILQEIADVESSKDYLLVEKPTLSSQELNVFCHSRQVIGQPMGIYFDARSRRKEPRYRFRTPLQLKKQEQVLSEGFTVDLSKRGLSIILDKPVALKAGEMVQVNYHELKLYDKKLPLDALPYQVIRIGPEGRRLQLMIEENSVTMKSIAFFNSIIEHNQDKLLPQKERLPSPALLEGLHNILLDKMVSTPIFVEKVGANLRPSVIGVNYPLPAYLVLLAKLGEEHHFSLEPIFKGHTNTLLASPMRRIDKAEPHYNEVYIAVVKFADRIQSIESRLLTEFKSIKERIEFVRKGKQMGELYVLRICSAPVFDPLTTLLQVDLNELALINLNQAKNLEKEISSIAGYGELADITEEVLTRLEITE</sequence>
<evidence type="ECO:0000313" key="2">
    <source>
        <dbReference type="EMBL" id="SJZ74283.1"/>
    </source>
</evidence>
<dbReference type="STRING" id="1123491.SAMN02745782_01224"/>
<dbReference type="RefSeq" id="WP_078925629.1">
    <property type="nucleotide sequence ID" value="NZ_FUXB01000005.1"/>
</dbReference>
<accession>A0A1T4N4W4</accession>
<dbReference type="Pfam" id="PF07238">
    <property type="entry name" value="PilZ"/>
    <property type="match status" value="2"/>
</dbReference>
<feature type="domain" description="PilZ" evidence="1">
    <location>
        <begin position="145"/>
        <end position="233"/>
    </location>
</feature>
<keyword evidence="3" id="KW-1185">Reference proteome</keyword>
<dbReference type="AlphaFoldDB" id="A0A1T4N4W4"/>
<reference evidence="3" key="1">
    <citation type="submission" date="2017-02" db="EMBL/GenBank/DDBJ databases">
        <authorList>
            <person name="Varghese N."/>
            <person name="Submissions S."/>
        </authorList>
    </citation>
    <scope>NUCLEOTIDE SEQUENCE [LARGE SCALE GENOMIC DNA]</scope>
    <source>
        <strain evidence="3">DSM 19608</strain>
    </source>
</reference>
<dbReference type="OrthoDB" id="6208912at2"/>
<evidence type="ECO:0000313" key="3">
    <source>
        <dbReference type="Proteomes" id="UP000190834"/>
    </source>
</evidence>
<protein>
    <submittedName>
        <fullName evidence="2">PilZ domain-containing protein</fullName>
    </submittedName>
</protein>
<dbReference type="GO" id="GO:0035438">
    <property type="term" value="F:cyclic-di-GMP binding"/>
    <property type="evidence" value="ECO:0007669"/>
    <property type="project" value="InterPro"/>
</dbReference>
<dbReference type="EMBL" id="FUXB01000005">
    <property type="protein sequence ID" value="SJZ74283.1"/>
    <property type="molecule type" value="Genomic_DNA"/>
</dbReference>
<dbReference type="InterPro" id="IPR009875">
    <property type="entry name" value="PilZ_domain"/>
</dbReference>
<proteinExistence type="predicted"/>